<dbReference type="GO" id="GO:0005886">
    <property type="term" value="C:plasma membrane"/>
    <property type="evidence" value="ECO:0007669"/>
    <property type="project" value="UniProtKB-SubCell"/>
</dbReference>
<feature type="transmembrane region" description="Helical" evidence="10">
    <location>
        <begin position="417"/>
        <end position="438"/>
    </location>
</feature>
<dbReference type="EMBL" id="AP025314">
    <property type="protein sequence ID" value="BDD08848.1"/>
    <property type="molecule type" value="Genomic_DNA"/>
</dbReference>
<feature type="transmembrane region" description="Helical" evidence="10">
    <location>
        <begin position="94"/>
        <end position="115"/>
    </location>
</feature>
<feature type="transmembrane region" description="Helical" evidence="10">
    <location>
        <begin position="135"/>
        <end position="157"/>
    </location>
</feature>
<keyword evidence="5" id="KW-1003">Cell membrane</keyword>
<evidence type="ECO:0000313" key="12">
    <source>
        <dbReference type="Proteomes" id="UP001348817"/>
    </source>
</evidence>
<evidence type="ECO:0000256" key="3">
    <source>
        <dbReference type="ARBA" id="ARBA00022106"/>
    </source>
</evidence>
<dbReference type="Proteomes" id="UP001348817">
    <property type="component" value="Chromosome"/>
</dbReference>
<proteinExistence type="inferred from homology"/>
<dbReference type="InterPro" id="IPR051327">
    <property type="entry name" value="MATE_MepA_subfamily"/>
</dbReference>
<evidence type="ECO:0000256" key="6">
    <source>
        <dbReference type="ARBA" id="ARBA00022692"/>
    </source>
</evidence>
<accession>A0AAU9CFS8</accession>
<sequence>MKHTNKLGTEPVPSLLLKMSAPAMIGLMVIIIFNIVDAVFVSRFVGTLGIAGLAVVMPIGSLIPIIGMSVGIGAGSMISRHLGAGNKEEADKTLGNAISLTVLLCGTAILLGYLFPDEILAVFGAKEEIVPYAKTYFLIVLAGMPFLGIMMALNNIVRAEGDAKTPMMVLSASAVFNIFLDWLLVVKLNWGIAGSAYATVTSQVIFSSLLFIHVLRGKGVLKFRRKFMRLRTYIVKEIASIGISSLARQSASSVVAMFLNHNLFKYGGKEAVAIYGILNNVLMFLFIPMIGIVQGFLPIAGFNFGAKNFDRLKKSILIALGFGVIAAVISELGGMAFSKAIIRIFTEDKAIVAMGSEGLTIILTLLPLAIIQMIGAAYFQAIGKAMPALLLTLSRQILFLIPMFLVLPKLTGQGLTAIWYSFPAADFLSTCFTLCFFIPEWRKLKANANVKLSVVTE</sequence>
<reference evidence="11 12" key="1">
    <citation type="submission" date="2021-12" db="EMBL/GenBank/DDBJ databases">
        <title>Genome sequencing of bacteria with rrn-lacking chromosome and rrn-plasmid.</title>
        <authorList>
            <person name="Anda M."/>
            <person name="Iwasaki W."/>
        </authorList>
    </citation>
    <scope>NUCLEOTIDE SEQUENCE [LARGE SCALE GENOMIC DNA]</scope>
    <source>
        <strain evidence="11 12">DSM 100852</strain>
    </source>
</reference>
<feature type="transmembrane region" description="Helical" evidence="10">
    <location>
        <begin position="358"/>
        <end position="379"/>
    </location>
</feature>
<evidence type="ECO:0000256" key="9">
    <source>
        <dbReference type="ARBA" id="ARBA00023251"/>
    </source>
</evidence>
<comment type="similarity">
    <text evidence="2">Belongs to the multi antimicrobial extrusion (MATE) (TC 2.A.66.1) family. MepA subfamily.</text>
</comment>
<name>A0AAU9CFS8_9BACT</name>
<dbReference type="PANTHER" id="PTHR43823">
    <property type="entry name" value="SPORULATION PROTEIN YKVU"/>
    <property type="match status" value="1"/>
</dbReference>
<feature type="transmembrane region" description="Helical" evidence="10">
    <location>
        <begin position="281"/>
        <end position="304"/>
    </location>
</feature>
<dbReference type="GO" id="GO:0046677">
    <property type="term" value="P:response to antibiotic"/>
    <property type="evidence" value="ECO:0007669"/>
    <property type="project" value="UniProtKB-KW"/>
</dbReference>
<keyword evidence="4" id="KW-0813">Transport</keyword>
<dbReference type="PIRSF" id="PIRSF006603">
    <property type="entry name" value="DinF"/>
    <property type="match status" value="1"/>
</dbReference>
<dbReference type="Pfam" id="PF01554">
    <property type="entry name" value="MatE"/>
    <property type="match status" value="2"/>
</dbReference>
<feature type="transmembrane region" description="Helical" evidence="10">
    <location>
        <begin position="48"/>
        <end position="73"/>
    </location>
</feature>
<evidence type="ECO:0000256" key="4">
    <source>
        <dbReference type="ARBA" id="ARBA00022448"/>
    </source>
</evidence>
<dbReference type="AlphaFoldDB" id="A0AAU9CFS8"/>
<keyword evidence="6 10" id="KW-0812">Transmembrane</keyword>
<dbReference type="InterPro" id="IPR048279">
    <property type="entry name" value="MdtK-like"/>
</dbReference>
<feature type="transmembrane region" description="Helical" evidence="10">
    <location>
        <begin position="21"/>
        <end position="42"/>
    </location>
</feature>
<evidence type="ECO:0000256" key="5">
    <source>
        <dbReference type="ARBA" id="ARBA00022475"/>
    </source>
</evidence>
<dbReference type="RefSeq" id="WP_338394081.1">
    <property type="nucleotide sequence ID" value="NZ_AP025314.1"/>
</dbReference>
<dbReference type="NCBIfam" id="TIGR00797">
    <property type="entry name" value="matE"/>
    <property type="match status" value="1"/>
</dbReference>
<keyword evidence="12" id="KW-1185">Reference proteome</keyword>
<dbReference type="InterPro" id="IPR045070">
    <property type="entry name" value="MATE_MepA-like"/>
</dbReference>
<dbReference type="PANTHER" id="PTHR43823:SF3">
    <property type="entry name" value="MULTIDRUG EXPORT PROTEIN MEPA"/>
    <property type="match status" value="1"/>
</dbReference>
<gene>
    <name evidence="11" type="ORF">FUAX_12800</name>
</gene>
<evidence type="ECO:0000256" key="10">
    <source>
        <dbReference type="SAM" id="Phobius"/>
    </source>
</evidence>
<evidence type="ECO:0000256" key="2">
    <source>
        <dbReference type="ARBA" id="ARBA00008417"/>
    </source>
</evidence>
<dbReference type="KEGG" id="fax:FUAX_12800"/>
<keyword evidence="8 10" id="KW-0472">Membrane</keyword>
<evidence type="ECO:0000256" key="8">
    <source>
        <dbReference type="ARBA" id="ARBA00023136"/>
    </source>
</evidence>
<dbReference type="GO" id="GO:0042910">
    <property type="term" value="F:xenobiotic transmembrane transporter activity"/>
    <property type="evidence" value="ECO:0007669"/>
    <property type="project" value="InterPro"/>
</dbReference>
<keyword evidence="9" id="KW-0046">Antibiotic resistance</keyword>
<evidence type="ECO:0000256" key="7">
    <source>
        <dbReference type="ARBA" id="ARBA00022989"/>
    </source>
</evidence>
<comment type="subcellular location">
    <subcellularLocation>
        <location evidence="1">Cell membrane</location>
        <topology evidence="1">Multi-pass membrane protein</topology>
    </subcellularLocation>
</comment>
<dbReference type="GO" id="GO:0015297">
    <property type="term" value="F:antiporter activity"/>
    <property type="evidence" value="ECO:0007669"/>
    <property type="project" value="InterPro"/>
</dbReference>
<evidence type="ECO:0000313" key="11">
    <source>
        <dbReference type="EMBL" id="BDD08848.1"/>
    </source>
</evidence>
<keyword evidence="7 10" id="KW-1133">Transmembrane helix</keyword>
<dbReference type="CDD" id="cd13143">
    <property type="entry name" value="MATE_MepA_like"/>
    <property type="match status" value="1"/>
</dbReference>
<protein>
    <recommendedName>
        <fullName evidence="3">Multidrug export protein MepA</fullName>
    </recommendedName>
</protein>
<feature type="transmembrane region" description="Helical" evidence="10">
    <location>
        <begin position="316"/>
        <end position="338"/>
    </location>
</feature>
<feature type="transmembrane region" description="Helical" evidence="10">
    <location>
        <begin position="169"/>
        <end position="190"/>
    </location>
</feature>
<feature type="transmembrane region" description="Helical" evidence="10">
    <location>
        <begin position="196"/>
        <end position="217"/>
    </location>
</feature>
<organism evidence="11 12">
    <name type="scientific">Fulvitalea axinellae</name>
    <dbReference type="NCBI Taxonomy" id="1182444"/>
    <lineage>
        <taxon>Bacteria</taxon>
        <taxon>Pseudomonadati</taxon>
        <taxon>Bacteroidota</taxon>
        <taxon>Cytophagia</taxon>
        <taxon>Cytophagales</taxon>
        <taxon>Persicobacteraceae</taxon>
        <taxon>Fulvitalea</taxon>
    </lineage>
</organism>
<dbReference type="InterPro" id="IPR002528">
    <property type="entry name" value="MATE_fam"/>
</dbReference>
<evidence type="ECO:0000256" key="1">
    <source>
        <dbReference type="ARBA" id="ARBA00004651"/>
    </source>
</evidence>